<dbReference type="Gene3D" id="3.40.309.10">
    <property type="entry name" value="Aldehyde Dehydrogenase, Chain A, domain 2"/>
    <property type="match status" value="1"/>
</dbReference>
<dbReference type="Pfam" id="PF00171">
    <property type="entry name" value="Aldedh"/>
    <property type="match status" value="1"/>
</dbReference>
<dbReference type="PROSITE" id="PS00070">
    <property type="entry name" value="ALDEHYDE_DEHYDR_CYS"/>
    <property type="match status" value="1"/>
</dbReference>
<dbReference type="EMBL" id="KJ605395">
    <property type="protein sequence ID" value="AIU93905.1"/>
    <property type="molecule type" value="Genomic_DNA"/>
</dbReference>
<evidence type="ECO:0000256" key="1">
    <source>
        <dbReference type="ARBA" id="ARBA00009986"/>
    </source>
</evidence>
<dbReference type="InterPro" id="IPR029510">
    <property type="entry name" value="Ald_DH_CS_GLU"/>
</dbReference>
<dbReference type="FunFam" id="3.40.605.10:FF:000007">
    <property type="entry name" value="NAD/NADP-dependent betaine aldehyde dehydrogenase"/>
    <property type="match status" value="1"/>
</dbReference>
<dbReference type="InterPro" id="IPR016162">
    <property type="entry name" value="Ald_DH_N"/>
</dbReference>
<proteinExistence type="inferred from homology"/>
<dbReference type="FunFam" id="3.40.309.10:FF:000012">
    <property type="entry name" value="Betaine aldehyde dehydrogenase"/>
    <property type="match status" value="1"/>
</dbReference>
<dbReference type="InterPro" id="IPR016160">
    <property type="entry name" value="Ald_DH_CS_CYS"/>
</dbReference>
<feature type="active site" evidence="3">
    <location>
        <position position="304"/>
    </location>
</feature>
<gene>
    <name evidence="7" type="ORF">LRS1606.471</name>
</gene>
<reference evidence="7" key="1">
    <citation type="submission" date="2014-03" db="EMBL/GenBank/DDBJ databases">
        <authorList>
            <person name="Zhang G."/>
            <person name="Zhu L."/>
            <person name="Fang P."/>
        </authorList>
    </citation>
    <scope>NUCLEOTIDE SEQUENCE</scope>
    <source>
        <strain evidence="7">NS1</strain>
        <plasmid evidence="7">pNSL1</plasmid>
    </source>
</reference>
<evidence type="ECO:0000259" key="6">
    <source>
        <dbReference type="Pfam" id="PF00171"/>
    </source>
</evidence>
<evidence type="ECO:0000256" key="3">
    <source>
        <dbReference type="PROSITE-ProRule" id="PRU10007"/>
    </source>
</evidence>
<name>A0A097SQX2_9NOCA</name>
<dbReference type="InterPro" id="IPR016163">
    <property type="entry name" value="Ald_DH_C"/>
</dbReference>
<keyword evidence="2 4" id="KW-0560">Oxidoreductase</keyword>
<accession>A0A097SQX2</accession>
<geneLocation type="plasmid" evidence="7">
    <name>pNSL1</name>
</geneLocation>
<feature type="domain" description="Aldehyde dehydrogenase" evidence="6">
    <location>
        <begin position="76"/>
        <end position="537"/>
    </location>
</feature>
<dbReference type="PROSITE" id="PS00687">
    <property type="entry name" value="ALDEHYDE_DEHYDR_GLU"/>
    <property type="match status" value="1"/>
</dbReference>
<dbReference type="GO" id="GO:0016620">
    <property type="term" value="F:oxidoreductase activity, acting on the aldehyde or oxo group of donors, NAD or NADP as acceptor"/>
    <property type="evidence" value="ECO:0007669"/>
    <property type="project" value="InterPro"/>
</dbReference>
<evidence type="ECO:0000256" key="5">
    <source>
        <dbReference type="SAM" id="MobiDB-lite"/>
    </source>
</evidence>
<dbReference type="InterPro" id="IPR015590">
    <property type="entry name" value="Aldehyde_DH_dom"/>
</dbReference>
<dbReference type="Gene3D" id="3.40.605.10">
    <property type="entry name" value="Aldehyde Dehydrogenase, Chain A, domain 1"/>
    <property type="match status" value="1"/>
</dbReference>
<protein>
    <recommendedName>
        <fullName evidence="6">Aldehyde dehydrogenase domain-containing protein</fullName>
    </recommendedName>
</protein>
<evidence type="ECO:0000313" key="7">
    <source>
        <dbReference type="EMBL" id="AIU93905.1"/>
    </source>
</evidence>
<dbReference type="AlphaFoldDB" id="A0A097SQX2"/>
<keyword evidence="7" id="KW-0614">Plasmid</keyword>
<feature type="region of interest" description="Disordered" evidence="5">
    <location>
        <begin position="1"/>
        <end position="53"/>
    </location>
</feature>
<comment type="similarity">
    <text evidence="1 4">Belongs to the aldehyde dehydrogenase family.</text>
</comment>
<dbReference type="InterPro" id="IPR016161">
    <property type="entry name" value="Ald_DH/histidinol_DH"/>
</dbReference>
<sequence length="542" mass="57442">MQSPSWCRTRRSSSREPSGHSTPDSAFAEYESDGMPRSIMVTTTDTSTTGESDPAVDISLPRGLLIGGDLLTQSSGGTHGHIYPATGQVNATIPLAGATEVDQAVTSGWEAHREWMSFAPARRRELLFDVADAVRENLSQFAQLNTHDYAVPVSYAATAPLLEEFLRHFAGYVDKPHGTSTPVSSSFDVNLIEREPYGVVGVIAPWNGSLVVAAACVAPALAAGNAVVLKPSELAPFAAIRFGELCSEVGLPAGLVNVVPSGPDGGAALVRHPGIRKIHFTGGTATAREILREAATNLTPVVAELGGKSADIVFDDADLDLATAISAHQGPLMQSGQSCACASRILVQSSVYDAFVEKFVGVINAASIGDPFDPAVSFGPVISESAADRILSEIDHAVSERAGELILGGNRVGSDRIGDRLAQGYYIEPTVFAEVDNASRLARTETFGPVVSVIRFETEADAVRIANDTSYGLNAFMHTTDLGRTHRVARQLEAGSVWVNHFSDISPQGPYGGYKQSGFGRTGGLEGLYEFLQVKNIRIAMR</sequence>
<organism evidence="7">
    <name type="scientific">Rhodococcus sp. NS1</name>
    <dbReference type="NCBI Taxonomy" id="402236"/>
    <lineage>
        <taxon>Bacteria</taxon>
        <taxon>Bacillati</taxon>
        <taxon>Actinomycetota</taxon>
        <taxon>Actinomycetes</taxon>
        <taxon>Mycobacteriales</taxon>
        <taxon>Nocardiaceae</taxon>
        <taxon>Rhodococcus</taxon>
    </lineage>
</organism>
<dbReference type="PANTHER" id="PTHR11699">
    <property type="entry name" value="ALDEHYDE DEHYDROGENASE-RELATED"/>
    <property type="match status" value="1"/>
</dbReference>
<evidence type="ECO:0000256" key="4">
    <source>
        <dbReference type="RuleBase" id="RU003345"/>
    </source>
</evidence>
<dbReference type="SUPFAM" id="SSF53720">
    <property type="entry name" value="ALDH-like"/>
    <property type="match status" value="1"/>
</dbReference>
<evidence type="ECO:0000256" key="2">
    <source>
        <dbReference type="ARBA" id="ARBA00023002"/>
    </source>
</evidence>